<evidence type="ECO:0000256" key="6">
    <source>
        <dbReference type="ARBA" id="ARBA00023040"/>
    </source>
</evidence>
<name>A0A8B9G3R5_9PSIT</name>
<evidence type="ECO:0000313" key="11">
    <source>
        <dbReference type="Proteomes" id="UP000694522"/>
    </source>
</evidence>
<sequence>SYLKPWDLYSFDSPSHPSGIRGRKKGGESASSCMVLGYRLGLNHDTKSCRVSPLHPESLTSLLSQPATALEAAGVQQRLHHQFLLLPFADMREMHLWHFWLFLGISLSALLGNGIIITTTTCDKHLHTLMYFFLLSLSFLDLGCISTTAPKSIANSLWDTRAISCTCAAQVFFFLLLFSACEDHHASAC</sequence>
<keyword evidence="4" id="KW-0552">Olfaction</keyword>
<keyword evidence="7 9" id="KW-0472">Membrane</keyword>
<comment type="subcellular location">
    <subcellularLocation>
        <location evidence="1">Cell membrane</location>
        <topology evidence="1">Multi-pass membrane protein</topology>
    </subcellularLocation>
</comment>
<dbReference type="PANTHER" id="PTHR26452">
    <property type="entry name" value="OLFACTORY RECEPTOR"/>
    <property type="match status" value="1"/>
</dbReference>
<reference evidence="10" key="2">
    <citation type="submission" date="2025-09" db="UniProtKB">
        <authorList>
            <consortium name="Ensembl"/>
        </authorList>
    </citation>
    <scope>IDENTIFICATION</scope>
</reference>
<evidence type="ECO:0000256" key="2">
    <source>
        <dbReference type="ARBA" id="ARBA00022475"/>
    </source>
</evidence>
<dbReference type="GO" id="GO:0004930">
    <property type="term" value="F:G protein-coupled receptor activity"/>
    <property type="evidence" value="ECO:0007669"/>
    <property type="project" value="UniProtKB-KW"/>
</dbReference>
<dbReference type="SUPFAM" id="SSF81321">
    <property type="entry name" value="Family A G protein-coupled receptor-like"/>
    <property type="match status" value="1"/>
</dbReference>
<evidence type="ECO:0000256" key="8">
    <source>
        <dbReference type="ARBA" id="ARBA00023170"/>
    </source>
</evidence>
<dbReference type="Pfam" id="PF00001">
    <property type="entry name" value="7tm_1"/>
    <property type="match status" value="1"/>
</dbReference>
<keyword evidence="4" id="KW-0716">Sensory transduction</keyword>
<keyword evidence="6" id="KW-0297">G-protein coupled receptor</keyword>
<keyword evidence="5 9" id="KW-1133">Transmembrane helix</keyword>
<evidence type="ECO:0000256" key="1">
    <source>
        <dbReference type="ARBA" id="ARBA00004651"/>
    </source>
</evidence>
<dbReference type="Gene3D" id="1.20.1070.10">
    <property type="entry name" value="Rhodopsin 7-helix transmembrane proteins"/>
    <property type="match status" value="1"/>
</dbReference>
<evidence type="ECO:0008006" key="12">
    <source>
        <dbReference type="Google" id="ProtNLM"/>
    </source>
</evidence>
<keyword evidence="6" id="KW-0807">Transducer</keyword>
<dbReference type="GO" id="GO:0007608">
    <property type="term" value="P:sensory perception of smell"/>
    <property type="evidence" value="ECO:0007669"/>
    <property type="project" value="UniProtKB-KW"/>
</dbReference>
<keyword evidence="11" id="KW-1185">Reference proteome</keyword>
<dbReference type="InterPro" id="IPR050516">
    <property type="entry name" value="Olfactory_GPCR"/>
</dbReference>
<evidence type="ECO:0000256" key="7">
    <source>
        <dbReference type="ARBA" id="ARBA00023136"/>
    </source>
</evidence>
<dbReference type="Proteomes" id="UP000694522">
    <property type="component" value="Unplaced"/>
</dbReference>
<feature type="transmembrane region" description="Helical" evidence="9">
    <location>
        <begin position="161"/>
        <end position="181"/>
    </location>
</feature>
<feature type="transmembrane region" description="Helical" evidence="9">
    <location>
        <begin position="97"/>
        <end position="117"/>
    </location>
</feature>
<dbReference type="InterPro" id="IPR000276">
    <property type="entry name" value="GPCR_Rhodpsn"/>
</dbReference>
<protein>
    <recommendedName>
        <fullName evidence="12">G-protein coupled receptors family 1 profile domain-containing protein</fullName>
    </recommendedName>
</protein>
<keyword evidence="8" id="KW-0675">Receptor</keyword>
<keyword evidence="3 9" id="KW-0812">Transmembrane</keyword>
<reference evidence="10" key="1">
    <citation type="submission" date="2025-08" db="UniProtKB">
        <authorList>
            <consortium name="Ensembl"/>
        </authorList>
    </citation>
    <scope>IDENTIFICATION</scope>
</reference>
<dbReference type="AlphaFoldDB" id="A0A8B9G3R5"/>
<dbReference type="GO" id="GO:0005886">
    <property type="term" value="C:plasma membrane"/>
    <property type="evidence" value="ECO:0007669"/>
    <property type="project" value="UniProtKB-SubCell"/>
</dbReference>
<evidence type="ECO:0000256" key="4">
    <source>
        <dbReference type="ARBA" id="ARBA00022725"/>
    </source>
</evidence>
<evidence type="ECO:0000256" key="3">
    <source>
        <dbReference type="ARBA" id="ARBA00022692"/>
    </source>
</evidence>
<evidence type="ECO:0000256" key="5">
    <source>
        <dbReference type="ARBA" id="ARBA00022989"/>
    </source>
</evidence>
<accession>A0A8B9G3R5</accession>
<dbReference type="Ensembl" id="ENSACOT00000018311.1">
    <property type="protein sequence ID" value="ENSACOP00000017665.1"/>
    <property type="gene ID" value="ENSACOG00000012228.1"/>
</dbReference>
<evidence type="ECO:0000256" key="9">
    <source>
        <dbReference type="SAM" id="Phobius"/>
    </source>
</evidence>
<organism evidence="10 11">
    <name type="scientific">Amazona collaria</name>
    <name type="common">yellow-billed parrot</name>
    <dbReference type="NCBI Taxonomy" id="241587"/>
    <lineage>
        <taxon>Eukaryota</taxon>
        <taxon>Metazoa</taxon>
        <taxon>Chordata</taxon>
        <taxon>Craniata</taxon>
        <taxon>Vertebrata</taxon>
        <taxon>Euteleostomi</taxon>
        <taxon>Archelosauria</taxon>
        <taxon>Archosauria</taxon>
        <taxon>Dinosauria</taxon>
        <taxon>Saurischia</taxon>
        <taxon>Theropoda</taxon>
        <taxon>Coelurosauria</taxon>
        <taxon>Aves</taxon>
        <taxon>Neognathae</taxon>
        <taxon>Neoaves</taxon>
        <taxon>Telluraves</taxon>
        <taxon>Australaves</taxon>
        <taxon>Psittaciformes</taxon>
        <taxon>Psittacidae</taxon>
        <taxon>Amazona</taxon>
    </lineage>
</organism>
<evidence type="ECO:0000313" key="10">
    <source>
        <dbReference type="Ensembl" id="ENSACOP00000017665.1"/>
    </source>
</evidence>
<feature type="transmembrane region" description="Helical" evidence="9">
    <location>
        <begin position="129"/>
        <end position="149"/>
    </location>
</feature>
<keyword evidence="2" id="KW-1003">Cell membrane</keyword>
<proteinExistence type="predicted"/>